<name>A0ABP1E7N8_9APHY</name>
<sequence length="217" mass="25443">CVKLHILRLKKNQKQKEHNFKCNPHHINLRHRGLLPLPSILARPIRSLTIPPITLQPSTILTRILTKRPPALSLTLMTPTLDAMSDPLHARTPLSLRRPINHSIRTLQRVRDCRRGSRWVCVCVWRGTVRRERHVRCLLTSREMLWRRWRWRVFKLLRRWLTLLDLLLNCLVWIDGIVVSVAVGFAWTCDCIAWACGAADVPTFISRLFGVFLMIQY</sequence>
<dbReference type="EMBL" id="OZ037952">
    <property type="protein sequence ID" value="CAL1716061.1"/>
    <property type="molecule type" value="Genomic_DNA"/>
</dbReference>
<organism evidence="2 3">
    <name type="scientific">Somion occarium</name>
    <dbReference type="NCBI Taxonomy" id="3059160"/>
    <lineage>
        <taxon>Eukaryota</taxon>
        <taxon>Fungi</taxon>
        <taxon>Dikarya</taxon>
        <taxon>Basidiomycota</taxon>
        <taxon>Agaricomycotina</taxon>
        <taxon>Agaricomycetes</taxon>
        <taxon>Polyporales</taxon>
        <taxon>Cerrenaceae</taxon>
        <taxon>Somion</taxon>
    </lineage>
</organism>
<keyword evidence="3" id="KW-1185">Reference proteome</keyword>
<gene>
    <name evidence="2" type="ORF">GFSPODELE1_LOCUS10567</name>
</gene>
<dbReference type="Proteomes" id="UP001497453">
    <property type="component" value="Chromosome 9"/>
</dbReference>
<keyword evidence="1" id="KW-0812">Transmembrane</keyword>
<reference evidence="3" key="1">
    <citation type="submission" date="2024-04" db="EMBL/GenBank/DDBJ databases">
        <authorList>
            <person name="Shaw F."/>
            <person name="Minotto A."/>
        </authorList>
    </citation>
    <scope>NUCLEOTIDE SEQUENCE [LARGE SCALE GENOMIC DNA]</scope>
</reference>
<protein>
    <submittedName>
        <fullName evidence="2">Uncharacterized protein</fullName>
    </submittedName>
</protein>
<accession>A0ABP1E7N8</accession>
<feature type="transmembrane region" description="Helical" evidence="1">
    <location>
        <begin position="192"/>
        <end position="215"/>
    </location>
</feature>
<proteinExistence type="predicted"/>
<keyword evidence="1" id="KW-0472">Membrane</keyword>
<evidence type="ECO:0000313" key="3">
    <source>
        <dbReference type="Proteomes" id="UP001497453"/>
    </source>
</evidence>
<evidence type="ECO:0000313" key="2">
    <source>
        <dbReference type="EMBL" id="CAL1716061.1"/>
    </source>
</evidence>
<evidence type="ECO:0000256" key="1">
    <source>
        <dbReference type="SAM" id="Phobius"/>
    </source>
</evidence>
<feature type="transmembrane region" description="Helical" evidence="1">
    <location>
        <begin position="160"/>
        <end position="186"/>
    </location>
</feature>
<keyword evidence="1" id="KW-1133">Transmembrane helix</keyword>
<feature type="non-terminal residue" evidence="2">
    <location>
        <position position="1"/>
    </location>
</feature>